<sequence>MNITLLTRRATQGTNPRILFTLLTRKATQGTNPHIHTGTPAFQDDEVEHYYTYTIQHFGDFTSIKCQWFANKGNKAILGIS</sequence>
<dbReference type="Proteomes" id="UP001346149">
    <property type="component" value="Unassembled WGS sequence"/>
</dbReference>
<protein>
    <submittedName>
        <fullName evidence="1">Uncharacterized protein</fullName>
    </submittedName>
</protein>
<evidence type="ECO:0000313" key="1">
    <source>
        <dbReference type="EMBL" id="KAK4764958.1"/>
    </source>
</evidence>
<proteinExistence type="predicted"/>
<dbReference type="AlphaFoldDB" id="A0AAN7QEL7"/>
<organism evidence="1 2">
    <name type="scientific">Trapa natans</name>
    <name type="common">Water chestnut</name>
    <dbReference type="NCBI Taxonomy" id="22666"/>
    <lineage>
        <taxon>Eukaryota</taxon>
        <taxon>Viridiplantae</taxon>
        <taxon>Streptophyta</taxon>
        <taxon>Embryophyta</taxon>
        <taxon>Tracheophyta</taxon>
        <taxon>Spermatophyta</taxon>
        <taxon>Magnoliopsida</taxon>
        <taxon>eudicotyledons</taxon>
        <taxon>Gunneridae</taxon>
        <taxon>Pentapetalae</taxon>
        <taxon>rosids</taxon>
        <taxon>malvids</taxon>
        <taxon>Myrtales</taxon>
        <taxon>Lythraceae</taxon>
        <taxon>Trapa</taxon>
    </lineage>
</organism>
<gene>
    <name evidence="1" type="ORF">SAY86_026048</name>
</gene>
<accession>A0AAN7QEL7</accession>
<dbReference type="EMBL" id="JAXQNO010000023">
    <property type="protein sequence ID" value="KAK4764958.1"/>
    <property type="molecule type" value="Genomic_DNA"/>
</dbReference>
<comment type="caution">
    <text evidence="1">The sequence shown here is derived from an EMBL/GenBank/DDBJ whole genome shotgun (WGS) entry which is preliminary data.</text>
</comment>
<evidence type="ECO:0000313" key="2">
    <source>
        <dbReference type="Proteomes" id="UP001346149"/>
    </source>
</evidence>
<reference evidence="1 2" key="1">
    <citation type="journal article" date="2023" name="Hortic Res">
        <title>Pangenome of water caltrop reveals structural variations and asymmetric subgenome divergence after allopolyploidization.</title>
        <authorList>
            <person name="Zhang X."/>
            <person name="Chen Y."/>
            <person name="Wang L."/>
            <person name="Yuan Y."/>
            <person name="Fang M."/>
            <person name="Shi L."/>
            <person name="Lu R."/>
            <person name="Comes H.P."/>
            <person name="Ma Y."/>
            <person name="Chen Y."/>
            <person name="Huang G."/>
            <person name="Zhou Y."/>
            <person name="Zheng Z."/>
            <person name="Qiu Y."/>
        </authorList>
    </citation>
    <scope>NUCLEOTIDE SEQUENCE [LARGE SCALE GENOMIC DNA]</scope>
    <source>
        <strain evidence="1">F231</strain>
    </source>
</reference>
<name>A0AAN7QEL7_TRANT</name>
<keyword evidence="2" id="KW-1185">Reference proteome</keyword>